<comment type="similarity">
    <text evidence="1 3">Belongs to the short-chain dehydrogenases/reductases (SDR) family.</text>
</comment>
<evidence type="ECO:0000256" key="2">
    <source>
        <dbReference type="ARBA" id="ARBA00023002"/>
    </source>
</evidence>
<evidence type="ECO:0000313" key="4">
    <source>
        <dbReference type="EMBL" id="QJB68787.1"/>
    </source>
</evidence>
<dbReference type="PANTHER" id="PTHR43391">
    <property type="entry name" value="RETINOL DEHYDROGENASE-RELATED"/>
    <property type="match status" value="1"/>
</dbReference>
<dbReference type="PRINTS" id="PR00080">
    <property type="entry name" value="SDRFAMILY"/>
</dbReference>
<keyword evidence="2" id="KW-0560">Oxidoreductase</keyword>
<name>A0A6H2DKW9_9SPHN</name>
<dbReference type="EMBL" id="CP051217">
    <property type="protein sequence ID" value="QJB68787.1"/>
    <property type="molecule type" value="Genomic_DNA"/>
</dbReference>
<organism evidence="4 5">
    <name type="scientific">Parasphingorhabdus halotolerans</name>
    <dbReference type="NCBI Taxonomy" id="2725558"/>
    <lineage>
        <taxon>Bacteria</taxon>
        <taxon>Pseudomonadati</taxon>
        <taxon>Pseudomonadota</taxon>
        <taxon>Alphaproteobacteria</taxon>
        <taxon>Sphingomonadales</taxon>
        <taxon>Sphingomonadaceae</taxon>
        <taxon>Parasphingorhabdus</taxon>
    </lineage>
</organism>
<dbReference type="Pfam" id="PF00106">
    <property type="entry name" value="adh_short"/>
    <property type="match status" value="1"/>
</dbReference>
<reference evidence="4 5" key="1">
    <citation type="submission" date="2020-04" db="EMBL/GenBank/DDBJ databases">
        <title>Genome sequence for Sphingorhabdus sp. strain M1.</title>
        <authorList>
            <person name="Park S.-J."/>
        </authorList>
    </citation>
    <scope>NUCLEOTIDE SEQUENCE [LARGE SCALE GENOMIC DNA]</scope>
    <source>
        <strain evidence="4 5">JK6</strain>
    </source>
</reference>
<dbReference type="PROSITE" id="PS00061">
    <property type="entry name" value="ADH_SHORT"/>
    <property type="match status" value="1"/>
</dbReference>
<dbReference type="CDD" id="cd05233">
    <property type="entry name" value="SDR_c"/>
    <property type="match status" value="1"/>
</dbReference>
<evidence type="ECO:0000256" key="3">
    <source>
        <dbReference type="RuleBase" id="RU000363"/>
    </source>
</evidence>
<dbReference type="PANTHER" id="PTHR43391:SF26">
    <property type="entry name" value="BLL7251 PROTEIN"/>
    <property type="match status" value="1"/>
</dbReference>
<dbReference type="Gene3D" id="3.40.50.720">
    <property type="entry name" value="NAD(P)-binding Rossmann-like Domain"/>
    <property type="match status" value="1"/>
</dbReference>
<dbReference type="AlphaFoldDB" id="A0A6H2DKW9"/>
<dbReference type="InterPro" id="IPR002347">
    <property type="entry name" value="SDR_fam"/>
</dbReference>
<dbReference type="SUPFAM" id="SSF51735">
    <property type="entry name" value="NAD(P)-binding Rossmann-fold domains"/>
    <property type="match status" value="1"/>
</dbReference>
<dbReference type="RefSeq" id="WP_168818629.1">
    <property type="nucleotide sequence ID" value="NZ_CP051217.1"/>
</dbReference>
<evidence type="ECO:0000256" key="1">
    <source>
        <dbReference type="ARBA" id="ARBA00006484"/>
    </source>
</evidence>
<dbReference type="InterPro" id="IPR020904">
    <property type="entry name" value="Sc_DH/Rdtase_CS"/>
</dbReference>
<dbReference type="PRINTS" id="PR00081">
    <property type="entry name" value="GDHRDH"/>
</dbReference>
<gene>
    <name evidence="4" type="ORF">HF685_05415</name>
</gene>
<proteinExistence type="inferred from homology"/>
<dbReference type="KEGG" id="phao:HF685_05415"/>
<protein>
    <submittedName>
        <fullName evidence="4">SDR family NAD(P)-dependent oxidoreductase</fullName>
    </submittedName>
</protein>
<evidence type="ECO:0000313" key="5">
    <source>
        <dbReference type="Proteomes" id="UP000501600"/>
    </source>
</evidence>
<accession>A0A6H2DKW9</accession>
<dbReference type="Proteomes" id="UP000501600">
    <property type="component" value="Chromosome"/>
</dbReference>
<sequence length="275" mass="29168">MNDTVRINGGVAVITGAASGIGAGLARHASLLGIKLVLADQSADALNKVASEISTDVIAVPTDVSDDEAVDALAVTAFSEFGSVDLLFNNAGILTSGLSWDIEKAIWQRAMDVNIGGVVNAIRSFVPRMIAADRPARIINTASVGGFYPSPLMAPYSATKFAVVAITEALAGELAQFGSKVSVSLLAPGPVKTDLMRDEAPAQSSKFMQSLRAMADRKGLTPDQFAPLVFAGIERGDYWIIPQPESLDDRLRQRTEMILNRENPFAPDLHKGKTT</sequence>
<dbReference type="InterPro" id="IPR036291">
    <property type="entry name" value="NAD(P)-bd_dom_sf"/>
</dbReference>
<keyword evidence="5" id="KW-1185">Reference proteome</keyword>
<dbReference type="GO" id="GO:0016491">
    <property type="term" value="F:oxidoreductase activity"/>
    <property type="evidence" value="ECO:0007669"/>
    <property type="project" value="UniProtKB-KW"/>
</dbReference>